<proteinExistence type="predicted"/>
<feature type="compositionally biased region" description="Basic residues" evidence="1">
    <location>
        <begin position="689"/>
        <end position="702"/>
    </location>
</feature>
<feature type="compositionally biased region" description="Gly residues" evidence="1">
    <location>
        <begin position="655"/>
        <end position="676"/>
    </location>
</feature>
<feature type="region of interest" description="Disordered" evidence="1">
    <location>
        <begin position="1"/>
        <end position="47"/>
    </location>
</feature>
<keyword evidence="4" id="KW-1185">Reference proteome</keyword>
<reference evidence="3 4" key="1">
    <citation type="submission" date="2023-06" db="EMBL/GenBank/DDBJ databases">
        <title>Black Yeasts Isolated from many extreme environments.</title>
        <authorList>
            <person name="Coleine C."/>
            <person name="Stajich J.E."/>
            <person name="Selbmann L."/>
        </authorList>
    </citation>
    <scope>NUCLEOTIDE SEQUENCE [LARGE SCALE GENOMIC DNA]</scope>
    <source>
        <strain evidence="3 4">CCFEE 5887</strain>
    </source>
</reference>
<protein>
    <recommendedName>
        <fullName evidence="2">F-box domain-containing protein</fullName>
    </recommendedName>
</protein>
<evidence type="ECO:0000313" key="4">
    <source>
        <dbReference type="Proteomes" id="UP001345827"/>
    </source>
</evidence>
<dbReference type="InterPro" id="IPR001810">
    <property type="entry name" value="F-box_dom"/>
</dbReference>
<sequence>MASSLEVGSKHMGFAGPGGRKRKTISLPSDDEDSASDSSDERPLAKQQRLAFNHHSSKFEEIPTEILNQIVTNLPDDNDLLALVRTCAAFADTLTSEKSAIWRERFLLKWDHPFVAENEQFEYAYRERACTLRLFVPFNVEEDERLLRQLEHLTYMVLETYNQPNKHLPQPLTSLNLQAFESPQDSPWMVTFLSCSSFPKTLKKGRQKYGQPHPVFDALQLVLSHLLLSPASPMALAVKSTRDDYNLALVYNWDRPFATLYRQLPKKKKTATPRRTKLPNLKPRTPKATEPDFELDTHALLHIRTFWHRHLITGSPGANNHGQMNSLDEHTYAGMARDLCDAGITARKWDHMLEEGLPAIAEEWYGHYSSVHPWPKKRQNLEEVQSDAEDWSSAHPMKLDISISEENRPKNWPPVFQDIPALRDTLPEGLDSCVTFRGIAPFVDLREMQLQKSSEKSATKGVPSFPKYHPYMALRVRGVIRPIESQPRPDQITHSNATIPGWSRLVMVMYKPTSEYLLDVLEYKEGNYGGTFATTLTTQMLQAGQIQPGQALDHEVIERERKEHIKKKLLADPMWQTPASIDKEVIAAMEEKFSASEHLQWEDMEYAYAYEGVLLPGGKIMMGRYWRCGLNGEGSPGMEVDEDGQTLEDESPDDGGSGGGSGGMAVSDGGNGGNSGSQGASQTGAKAKGTGRPKAKTPVKRHLKLERGPFVFWC</sequence>
<organism evidence="3 4">
    <name type="scientific">Vermiconidia calcicola</name>
    <dbReference type="NCBI Taxonomy" id="1690605"/>
    <lineage>
        <taxon>Eukaryota</taxon>
        <taxon>Fungi</taxon>
        <taxon>Dikarya</taxon>
        <taxon>Ascomycota</taxon>
        <taxon>Pezizomycotina</taxon>
        <taxon>Dothideomycetes</taxon>
        <taxon>Dothideomycetidae</taxon>
        <taxon>Mycosphaerellales</taxon>
        <taxon>Extremaceae</taxon>
        <taxon>Vermiconidia</taxon>
    </lineage>
</organism>
<comment type="caution">
    <text evidence="3">The sequence shown here is derived from an EMBL/GenBank/DDBJ whole genome shotgun (WGS) entry which is preliminary data.</text>
</comment>
<evidence type="ECO:0000313" key="3">
    <source>
        <dbReference type="EMBL" id="KAK5542295.1"/>
    </source>
</evidence>
<feature type="region of interest" description="Disordered" evidence="1">
    <location>
        <begin position="266"/>
        <end position="290"/>
    </location>
</feature>
<feature type="domain" description="F-box" evidence="2">
    <location>
        <begin position="56"/>
        <end position="105"/>
    </location>
</feature>
<evidence type="ECO:0000256" key="1">
    <source>
        <dbReference type="SAM" id="MobiDB-lite"/>
    </source>
</evidence>
<feature type="region of interest" description="Disordered" evidence="1">
    <location>
        <begin position="636"/>
        <end position="702"/>
    </location>
</feature>
<name>A0AAV9QK09_9PEZI</name>
<evidence type="ECO:0000259" key="2">
    <source>
        <dbReference type="PROSITE" id="PS50181"/>
    </source>
</evidence>
<feature type="compositionally biased region" description="Basic residues" evidence="1">
    <location>
        <begin position="266"/>
        <end position="277"/>
    </location>
</feature>
<dbReference type="EMBL" id="JAXLQG010000003">
    <property type="protein sequence ID" value="KAK5542295.1"/>
    <property type="molecule type" value="Genomic_DNA"/>
</dbReference>
<dbReference type="SUPFAM" id="SSF81383">
    <property type="entry name" value="F-box domain"/>
    <property type="match status" value="1"/>
</dbReference>
<dbReference type="AlphaFoldDB" id="A0AAV9QK09"/>
<gene>
    <name evidence="3" type="ORF">LTR25_002180</name>
</gene>
<feature type="compositionally biased region" description="Acidic residues" evidence="1">
    <location>
        <begin position="639"/>
        <end position="653"/>
    </location>
</feature>
<dbReference type="Proteomes" id="UP001345827">
    <property type="component" value="Unassembled WGS sequence"/>
</dbReference>
<dbReference type="PROSITE" id="PS50181">
    <property type="entry name" value="FBOX"/>
    <property type="match status" value="1"/>
</dbReference>
<dbReference type="InterPro" id="IPR036047">
    <property type="entry name" value="F-box-like_dom_sf"/>
</dbReference>
<accession>A0AAV9QK09</accession>